<comment type="caution">
    <text evidence="4">The sequence shown here is derived from an EMBL/GenBank/DDBJ whole genome shotgun (WGS) entry which is preliminary data.</text>
</comment>
<dbReference type="PANTHER" id="PTHR12526">
    <property type="entry name" value="GLYCOSYLTRANSFERASE"/>
    <property type="match status" value="1"/>
</dbReference>
<gene>
    <name evidence="4" type="ORF">Air01nite_65180</name>
</gene>
<evidence type="ECO:0000256" key="3">
    <source>
        <dbReference type="SAM" id="MobiDB-lite"/>
    </source>
</evidence>
<evidence type="ECO:0008006" key="6">
    <source>
        <dbReference type="Google" id="ProtNLM"/>
    </source>
</evidence>
<evidence type="ECO:0000256" key="2">
    <source>
        <dbReference type="ARBA" id="ARBA00022679"/>
    </source>
</evidence>
<name>A0ABQ4CCD2_9ACTN</name>
<keyword evidence="5" id="KW-1185">Reference proteome</keyword>
<dbReference type="PANTHER" id="PTHR12526:SF510">
    <property type="entry name" value="D-INOSITOL 3-PHOSPHATE GLYCOSYLTRANSFERASE"/>
    <property type="match status" value="1"/>
</dbReference>
<accession>A0ABQ4CCD2</accession>
<sequence length="708" mass="76498">MTNVLLVAGSRPTRPTVLVDALTKLRDGGATVTLACDFDPSGLEIPADLAETRNIGEDGRSGGLVFRQLVRGAARPVQVWMRASHDPWVRRHARSAEILVALDNNAVHAVWQLAQRNRRADAVFGLTPALKALDDRRARPEPAKRSALPSAPSPAVLAGDAARRASAAARLAGMAATGRRAMTVSPVRSMWRVAAAAPGIPERRRAALALRLQGSMIKAGKPGAAMAMAERVVPKVTDARARAALLGPAVDRDLAAGRVPPTLRDVVKGELARAEALHTGSHPGQAPPVVGRALDLLFHRVLHYDRLSSPLSDDPAGFLAPLHDSAVGRRLAAANGRETPAEAPVGRPPRLLFLTGLNDNFLTPIRERYDAMPDVETRHLDMSPGTPVRSFLNNGRAKLIAHRLMGQSKYGQEAQQLFGPDMEWADTVFVDWCAVPAGLLSLIDPGTTRVVVRLHSFEAFTWWPHLVDFSRVDDMVFVSEHLRDLAVAAVPRLTGPGAPRLHVLTNAMDLRRYPAEKTPDARFTLGLVGIGAIAKDPRWALEVLRELRRADERYNLVLVGKEPSPDASAAAKEYCTAFERDLAELEGLGAVRRLGQRDDIPKVLTEVGVILSTSVRESFHCALVEGAASGAVPVVRDWPFFAGRAHSARTVFPDEWVVGTPAEAAQRILALTATDEAWRAAGQAAADHALATYDWDVVAPTYDPIFKP</sequence>
<dbReference type="Proteomes" id="UP000624325">
    <property type="component" value="Unassembled WGS sequence"/>
</dbReference>
<proteinExistence type="predicted"/>
<dbReference type="SUPFAM" id="SSF53756">
    <property type="entry name" value="UDP-Glycosyltransferase/glycogen phosphorylase"/>
    <property type="match status" value="1"/>
</dbReference>
<dbReference type="EMBL" id="BONC01000067">
    <property type="protein sequence ID" value="GIF60423.1"/>
    <property type="molecule type" value="Genomic_DNA"/>
</dbReference>
<dbReference type="RefSeq" id="WP_203707238.1">
    <property type="nucleotide sequence ID" value="NZ_BONC01000067.1"/>
</dbReference>
<feature type="compositionally biased region" description="Basic and acidic residues" evidence="3">
    <location>
        <begin position="135"/>
        <end position="144"/>
    </location>
</feature>
<evidence type="ECO:0000313" key="4">
    <source>
        <dbReference type="EMBL" id="GIF60423.1"/>
    </source>
</evidence>
<feature type="compositionally biased region" description="Low complexity" evidence="3">
    <location>
        <begin position="146"/>
        <end position="155"/>
    </location>
</feature>
<feature type="region of interest" description="Disordered" evidence="3">
    <location>
        <begin position="135"/>
        <end position="155"/>
    </location>
</feature>
<organism evidence="4 5">
    <name type="scientific">Asanoa iriomotensis</name>
    <dbReference type="NCBI Taxonomy" id="234613"/>
    <lineage>
        <taxon>Bacteria</taxon>
        <taxon>Bacillati</taxon>
        <taxon>Actinomycetota</taxon>
        <taxon>Actinomycetes</taxon>
        <taxon>Micromonosporales</taxon>
        <taxon>Micromonosporaceae</taxon>
        <taxon>Asanoa</taxon>
    </lineage>
</organism>
<dbReference type="Pfam" id="PF13692">
    <property type="entry name" value="Glyco_trans_1_4"/>
    <property type="match status" value="1"/>
</dbReference>
<keyword evidence="1" id="KW-0328">Glycosyltransferase</keyword>
<evidence type="ECO:0000256" key="1">
    <source>
        <dbReference type="ARBA" id="ARBA00022676"/>
    </source>
</evidence>
<reference evidence="4 5" key="1">
    <citation type="submission" date="2021-01" db="EMBL/GenBank/DDBJ databases">
        <title>Whole genome shotgun sequence of Asanoa iriomotensis NBRC 100142.</title>
        <authorList>
            <person name="Komaki H."/>
            <person name="Tamura T."/>
        </authorList>
    </citation>
    <scope>NUCLEOTIDE SEQUENCE [LARGE SCALE GENOMIC DNA]</scope>
    <source>
        <strain evidence="4 5">NBRC 100142</strain>
    </source>
</reference>
<protein>
    <recommendedName>
        <fullName evidence="6">Glycosyltransferase involved in cell wall biosynthesis</fullName>
    </recommendedName>
</protein>
<evidence type="ECO:0000313" key="5">
    <source>
        <dbReference type="Proteomes" id="UP000624325"/>
    </source>
</evidence>
<keyword evidence="2" id="KW-0808">Transferase</keyword>
<dbReference type="Gene3D" id="3.40.50.2000">
    <property type="entry name" value="Glycogen Phosphorylase B"/>
    <property type="match status" value="1"/>
</dbReference>